<feature type="transmembrane region" description="Helical" evidence="7">
    <location>
        <begin position="460"/>
        <end position="480"/>
    </location>
</feature>
<feature type="transmembrane region" description="Helical" evidence="7">
    <location>
        <begin position="135"/>
        <end position="154"/>
    </location>
</feature>
<feature type="transmembrane region" description="Helical" evidence="7">
    <location>
        <begin position="434"/>
        <end position="454"/>
    </location>
</feature>
<evidence type="ECO:0000256" key="5">
    <source>
        <dbReference type="ARBA" id="ARBA00022989"/>
    </source>
</evidence>
<feature type="transmembrane region" description="Helical" evidence="7">
    <location>
        <begin position="249"/>
        <end position="268"/>
    </location>
</feature>
<keyword evidence="4 7" id="KW-0812">Transmembrane</keyword>
<dbReference type="Pfam" id="PF13440">
    <property type="entry name" value="Polysacc_synt_3"/>
    <property type="match status" value="1"/>
</dbReference>
<gene>
    <name evidence="8" type="ORF">UT08_C0001G0083</name>
</gene>
<dbReference type="GO" id="GO:0005886">
    <property type="term" value="C:plasma membrane"/>
    <property type="evidence" value="ECO:0007669"/>
    <property type="project" value="UniProtKB-SubCell"/>
</dbReference>
<evidence type="ECO:0000256" key="1">
    <source>
        <dbReference type="ARBA" id="ARBA00004651"/>
    </source>
</evidence>
<feature type="transmembrane region" description="Helical" evidence="7">
    <location>
        <begin position="38"/>
        <end position="55"/>
    </location>
</feature>
<protein>
    <submittedName>
        <fullName evidence="8">Polysaccharide biosynthesis protein</fullName>
    </submittedName>
</protein>
<dbReference type="PANTHER" id="PTHR30250:SF10">
    <property type="entry name" value="LIPOPOLYSACCHARIDE BIOSYNTHESIS PROTEIN WZXC"/>
    <property type="match status" value="1"/>
</dbReference>
<organism evidence="8 9">
    <name type="scientific">Candidatus Woesebacteria bacterium GW2011_GWB1_38_8</name>
    <dbReference type="NCBI Taxonomy" id="1618570"/>
    <lineage>
        <taxon>Bacteria</taxon>
        <taxon>Candidatus Woeseibacteriota</taxon>
    </lineage>
</organism>
<sequence length="498" mass="54854">MSEIELTEEHLDPNAEITLEAIKARAVRGVAVLTGRTFILSAISLVATGFLTVFLEPSEFGIFWIVSAIVNFLAYFSDVGLAAALIQKRQAVTDVELRTTFTIQQALVILLLLLLLVGSPYLAKFYSLTEEGKILLYALGLSLLFSSLKTIPSVLLERELEFPKLVVPQVLENLVYNVVAVFLAWKGFGIGSFTYAVILRGIVGLIAIYIIKPWLPGISFDKASLKRLLNFGVPYQANTFLATIKDDGMTAFLGGVLGPAGVGLLGWAQKWAYTPLRLFLDHVLKVTFPAFSRMQDEKVHLTQAVNRSIFFVCFLVFPTTVGLLILAPVFVDIIPRYEKWEPALLPLMLISVNTFFAAATTQLTNLLNAIGKIKVTFKLMIMWTVLTWIFVPILAIKYGVDGAAAGYSLVGASSLIAIYIAYKHVPFNIYETIIRPAIGTLIMAATLLVVRSVLPSSLSSVWMIILLGGIIYFSTMYLLVGSSILIDAKKGIKEIFHR</sequence>
<evidence type="ECO:0000256" key="3">
    <source>
        <dbReference type="ARBA" id="ARBA00022475"/>
    </source>
</evidence>
<comment type="similarity">
    <text evidence="2">Belongs to the polysaccharide synthase family.</text>
</comment>
<keyword evidence="5 7" id="KW-1133">Transmembrane helix</keyword>
<dbReference type="EMBL" id="LBVL01000001">
    <property type="protein sequence ID" value="KKQ86217.1"/>
    <property type="molecule type" value="Genomic_DNA"/>
</dbReference>
<evidence type="ECO:0000256" key="2">
    <source>
        <dbReference type="ARBA" id="ARBA00007430"/>
    </source>
</evidence>
<evidence type="ECO:0000256" key="6">
    <source>
        <dbReference type="ARBA" id="ARBA00023136"/>
    </source>
</evidence>
<dbReference type="PATRIC" id="fig|1618570.3.peg.83"/>
<feature type="transmembrane region" description="Helical" evidence="7">
    <location>
        <begin position="343"/>
        <end position="367"/>
    </location>
</feature>
<dbReference type="Proteomes" id="UP000034081">
    <property type="component" value="Unassembled WGS sequence"/>
</dbReference>
<feature type="transmembrane region" description="Helical" evidence="7">
    <location>
        <begin position="106"/>
        <end position="123"/>
    </location>
</feature>
<reference evidence="8 9" key="1">
    <citation type="journal article" date="2015" name="Nature">
        <title>rRNA introns, odd ribosomes, and small enigmatic genomes across a large radiation of phyla.</title>
        <authorList>
            <person name="Brown C.T."/>
            <person name="Hug L.A."/>
            <person name="Thomas B.C."/>
            <person name="Sharon I."/>
            <person name="Castelle C.J."/>
            <person name="Singh A."/>
            <person name="Wilkins M.J."/>
            <person name="Williams K.H."/>
            <person name="Banfield J.F."/>
        </authorList>
    </citation>
    <scope>NUCLEOTIDE SEQUENCE [LARGE SCALE GENOMIC DNA]</scope>
</reference>
<name>A0A0G0L5B9_9BACT</name>
<accession>A0A0G0L5B9</accession>
<evidence type="ECO:0000256" key="7">
    <source>
        <dbReference type="SAM" id="Phobius"/>
    </source>
</evidence>
<comment type="caution">
    <text evidence="8">The sequence shown here is derived from an EMBL/GenBank/DDBJ whole genome shotgun (WGS) entry which is preliminary data.</text>
</comment>
<dbReference type="STRING" id="1618570.UT08_C0001G0083"/>
<evidence type="ECO:0000313" key="9">
    <source>
        <dbReference type="Proteomes" id="UP000034081"/>
    </source>
</evidence>
<feature type="transmembrane region" description="Helical" evidence="7">
    <location>
        <begin position="308"/>
        <end position="331"/>
    </location>
</feature>
<comment type="subcellular location">
    <subcellularLocation>
        <location evidence="1">Cell membrane</location>
        <topology evidence="1">Multi-pass membrane protein</topology>
    </subcellularLocation>
</comment>
<evidence type="ECO:0000313" key="8">
    <source>
        <dbReference type="EMBL" id="KKQ86217.1"/>
    </source>
</evidence>
<feature type="transmembrane region" description="Helical" evidence="7">
    <location>
        <begin position="379"/>
        <end position="398"/>
    </location>
</feature>
<evidence type="ECO:0000256" key="4">
    <source>
        <dbReference type="ARBA" id="ARBA00022692"/>
    </source>
</evidence>
<feature type="transmembrane region" description="Helical" evidence="7">
    <location>
        <begin position="192"/>
        <end position="211"/>
    </location>
</feature>
<dbReference type="InterPro" id="IPR050833">
    <property type="entry name" value="Poly_Biosynth_Transport"/>
</dbReference>
<proteinExistence type="inferred from homology"/>
<dbReference type="PANTHER" id="PTHR30250">
    <property type="entry name" value="PST FAMILY PREDICTED COLANIC ACID TRANSPORTER"/>
    <property type="match status" value="1"/>
</dbReference>
<keyword evidence="3" id="KW-1003">Cell membrane</keyword>
<keyword evidence="6 7" id="KW-0472">Membrane</keyword>
<feature type="transmembrane region" description="Helical" evidence="7">
    <location>
        <begin position="404"/>
        <end position="422"/>
    </location>
</feature>
<dbReference type="AlphaFoldDB" id="A0A0G0L5B9"/>
<feature type="transmembrane region" description="Helical" evidence="7">
    <location>
        <begin position="62"/>
        <end position="86"/>
    </location>
</feature>